<evidence type="ECO:0000256" key="1">
    <source>
        <dbReference type="SAM" id="MobiDB-lite"/>
    </source>
</evidence>
<dbReference type="PANTHER" id="PTHR35550:SF2">
    <property type="entry name" value="OS05G0401200 PROTEIN"/>
    <property type="match status" value="1"/>
</dbReference>
<feature type="compositionally biased region" description="Basic and acidic residues" evidence="1">
    <location>
        <begin position="264"/>
        <end position="273"/>
    </location>
</feature>
<proteinExistence type="predicted"/>
<accession>A0A7R9TRJ5</accession>
<name>A0A7R9TRJ5_MICPS</name>
<evidence type="ECO:0000313" key="2">
    <source>
        <dbReference type="EMBL" id="CAD8242734.1"/>
    </source>
</evidence>
<reference evidence="2" key="1">
    <citation type="submission" date="2021-01" db="EMBL/GenBank/DDBJ databases">
        <authorList>
            <person name="Corre E."/>
            <person name="Pelletier E."/>
            <person name="Niang G."/>
            <person name="Scheremetjew M."/>
            <person name="Finn R."/>
            <person name="Kale V."/>
            <person name="Holt S."/>
            <person name="Cochrane G."/>
            <person name="Meng A."/>
            <person name="Brown T."/>
            <person name="Cohen L."/>
        </authorList>
    </citation>
    <scope>NUCLEOTIDE SEQUENCE</scope>
    <source>
        <strain evidence="2">RCC1614</strain>
    </source>
</reference>
<dbReference type="PANTHER" id="PTHR35550">
    <property type="match status" value="1"/>
</dbReference>
<dbReference type="AlphaFoldDB" id="A0A7R9TRJ5"/>
<dbReference type="EMBL" id="HBDY01011105">
    <property type="protein sequence ID" value="CAD8242734.1"/>
    <property type="molecule type" value="Transcribed_RNA"/>
</dbReference>
<protein>
    <submittedName>
        <fullName evidence="2">Uncharacterized protein</fullName>
    </submittedName>
</protein>
<sequence>MHNLVTAPAPARVGASLNVAARSARVSSARTAAVVPVVARHRASIVSTHATEFDGVSIPEPARPPKSLRGASSASSAGARGFVGAAAGAIDVIPGDYRIGGVLLSVAMFLGPVCHLWTQFGVHGLLGGFLAFQASRVRFRFSDTDLDVVFIEPGADDATAASLDTDSSGDNKLQGGGANKWSFDSVVNWEFWFPGFPVLVYYKENQTKAEGQPHFFPIIMDGKKLYEVMLEKMPKSVNEKPPVSEWNLDTAFESTSLGRSIKENLSDEQKEQLKNTTGFPFLDNK</sequence>
<feature type="region of interest" description="Disordered" evidence="1">
    <location>
        <begin position="264"/>
        <end position="285"/>
    </location>
</feature>
<dbReference type="Pfam" id="PF11317">
    <property type="entry name" value="DUF3119"/>
    <property type="match status" value="1"/>
</dbReference>
<dbReference type="InterPro" id="IPR021467">
    <property type="entry name" value="DUF3119"/>
</dbReference>
<gene>
    <name evidence="2" type="ORF">MPUS1402_LOCUS8383</name>
</gene>
<organism evidence="2">
    <name type="scientific">Micromonas pusilla</name>
    <name type="common">Picoplanktonic green alga</name>
    <name type="synonym">Chromulina pusilla</name>
    <dbReference type="NCBI Taxonomy" id="38833"/>
    <lineage>
        <taxon>Eukaryota</taxon>
        <taxon>Viridiplantae</taxon>
        <taxon>Chlorophyta</taxon>
        <taxon>Mamiellophyceae</taxon>
        <taxon>Mamiellales</taxon>
        <taxon>Mamiellaceae</taxon>
        <taxon>Micromonas</taxon>
    </lineage>
</organism>